<dbReference type="PROSITE" id="PS51257">
    <property type="entry name" value="PROKAR_LIPOPROTEIN"/>
    <property type="match status" value="1"/>
</dbReference>
<gene>
    <name evidence="9" type="ORF">HMPREF2531_02713</name>
</gene>
<proteinExistence type="inferred from homology"/>
<dbReference type="AlphaFoldDB" id="A0A139LBM9"/>
<evidence type="ECO:0000256" key="3">
    <source>
        <dbReference type="ARBA" id="ARBA00022729"/>
    </source>
</evidence>
<keyword evidence="3 6" id="KW-0732">Signal</keyword>
<dbReference type="GO" id="GO:0009279">
    <property type="term" value="C:cell outer membrane"/>
    <property type="evidence" value="ECO:0007669"/>
    <property type="project" value="UniProtKB-SubCell"/>
</dbReference>
<name>A0A139LBM9_9BACE</name>
<evidence type="ECO:0000256" key="2">
    <source>
        <dbReference type="ARBA" id="ARBA00006275"/>
    </source>
</evidence>
<evidence type="ECO:0000256" key="6">
    <source>
        <dbReference type="SAM" id="SignalP"/>
    </source>
</evidence>
<feature type="chain" id="PRO_5007487205" evidence="6">
    <location>
        <begin position="21"/>
        <end position="620"/>
    </location>
</feature>
<keyword evidence="5" id="KW-0998">Cell outer membrane</keyword>
<dbReference type="InterPro" id="IPR011990">
    <property type="entry name" value="TPR-like_helical_dom_sf"/>
</dbReference>
<dbReference type="Pfam" id="PF07980">
    <property type="entry name" value="SusD_RagB"/>
    <property type="match status" value="1"/>
</dbReference>
<feature type="domain" description="RagB/SusD" evidence="7">
    <location>
        <begin position="319"/>
        <end position="620"/>
    </location>
</feature>
<evidence type="ECO:0000313" key="10">
    <source>
        <dbReference type="Proteomes" id="UP000070319"/>
    </source>
</evidence>
<dbReference type="Gene3D" id="1.25.40.390">
    <property type="match status" value="1"/>
</dbReference>
<organism evidence="9">
    <name type="scientific">Bacteroides intestinalis</name>
    <dbReference type="NCBI Taxonomy" id="329854"/>
    <lineage>
        <taxon>Bacteria</taxon>
        <taxon>Pseudomonadati</taxon>
        <taxon>Bacteroidota</taxon>
        <taxon>Bacteroidia</taxon>
        <taxon>Bacteroidales</taxon>
        <taxon>Bacteroidaceae</taxon>
        <taxon>Bacteroides</taxon>
    </lineage>
</organism>
<evidence type="ECO:0000256" key="4">
    <source>
        <dbReference type="ARBA" id="ARBA00023136"/>
    </source>
</evidence>
<evidence type="ECO:0000259" key="7">
    <source>
        <dbReference type="Pfam" id="PF07980"/>
    </source>
</evidence>
<protein>
    <submittedName>
        <fullName evidence="9">SusD family protein</fullName>
    </submittedName>
</protein>
<sequence>MKNKIFYILFALFSAGFAFTSCTDYLERDSDSVLSKEDAFKNFNNFQGFIEVMYNVIPDVAKHNWVSSFNWGDDEVITTGNGEYLMGYAIDGGNYRTYIGKGDCFLDRSWSLNGDRFAKSLWGGGWYAIRQANLGLEALQNGLLKDATQEERDFLEGQLYFFRAWFYFQLTTYWGGLPYLERPLSPVEPLNMPRESYQENAEKMAKDFQRAADLLPVDWDDTAAGNRTKGNNAFRPNKIWALSYLGKCLLYAGSPLMKNGGENSDRSYDAEYCKRAAEVLGKVLAMVEGGQTQYALVDFEHYSNLFYTKEQNWLMPGGTEAIMRSPTFGADSYWRQMNSYQLSYICEGDGIILCPAANYVNYFGMANGMPLDDPNSGFSKSQPWKDRDPRFYNNFIYDGVKMIKNAADYKEYEYANLYEGGNCCNNPQTTSRTGYFNYKFIPLGANKGDQDYGYGKATHFHLAWLRLAEVYLLYAEAAAQGYGSPNGKSTSFSKSAVEAVNVIRERAGVEDVADGYTTDLEKFMGEVRRERAVELAYEGHRFNDLRRWKLLTEYPYNIKTKQLFDRAEAFDPKDEPKERKVINFREEVVTERKLTSKHYWLPFKTSDVTMYPEFYQNPGW</sequence>
<evidence type="ECO:0000256" key="1">
    <source>
        <dbReference type="ARBA" id="ARBA00004442"/>
    </source>
</evidence>
<dbReference type="Pfam" id="PF14322">
    <property type="entry name" value="SusD-like_3"/>
    <property type="match status" value="1"/>
</dbReference>
<comment type="similarity">
    <text evidence="2">Belongs to the SusD family.</text>
</comment>
<dbReference type="InterPro" id="IPR012944">
    <property type="entry name" value="SusD_RagB_dom"/>
</dbReference>
<evidence type="ECO:0000256" key="5">
    <source>
        <dbReference type="ARBA" id="ARBA00023237"/>
    </source>
</evidence>
<comment type="caution">
    <text evidence="9">The sequence shown here is derived from an EMBL/GenBank/DDBJ whole genome shotgun (WGS) entry which is preliminary data.</text>
</comment>
<comment type="subcellular location">
    <subcellularLocation>
        <location evidence="1">Cell outer membrane</location>
    </subcellularLocation>
</comment>
<dbReference type="PATRIC" id="fig|329854.7.peg.2765"/>
<feature type="domain" description="SusD-like N-terminal" evidence="8">
    <location>
        <begin position="115"/>
        <end position="223"/>
    </location>
</feature>
<dbReference type="Proteomes" id="UP000070319">
    <property type="component" value="Unassembled WGS sequence"/>
</dbReference>
<accession>A0A139LBM9</accession>
<dbReference type="RefSeq" id="WP_061436533.1">
    <property type="nucleotide sequence ID" value="NZ_KQ968698.1"/>
</dbReference>
<evidence type="ECO:0000259" key="8">
    <source>
        <dbReference type="Pfam" id="PF14322"/>
    </source>
</evidence>
<reference evidence="9 10" key="1">
    <citation type="submission" date="2016-02" db="EMBL/GenBank/DDBJ databases">
        <authorList>
            <person name="Wen L."/>
            <person name="He K."/>
            <person name="Yang H."/>
        </authorList>
    </citation>
    <scope>NUCLEOTIDE SEQUENCE [LARGE SCALE GENOMIC DNA]</scope>
    <source>
        <strain evidence="9 10">KLE1704</strain>
    </source>
</reference>
<evidence type="ECO:0000313" key="9">
    <source>
        <dbReference type="EMBL" id="KXT48847.1"/>
    </source>
</evidence>
<dbReference type="SUPFAM" id="SSF48452">
    <property type="entry name" value="TPR-like"/>
    <property type="match status" value="1"/>
</dbReference>
<feature type="signal peptide" evidence="6">
    <location>
        <begin position="1"/>
        <end position="20"/>
    </location>
</feature>
<dbReference type="EMBL" id="LTDF01000094">
    <property type="protein sequence ID" value="KXT48847.1"/>
    <property type="molecule type" value="Genomic_DNA"/>
</dbReference>
<dbReference type="InterPro" id="IPR033985">
    <property type="entry name" value="SusD-like_N"/>
</dbReference>
<keyword evidence="4" id="KW-0472">Membrane</keyword>